<dbReference type="Gramene" id="TuG1812G0600001637.01.T01">
    <property type="protein sequence ID" value="TuG1812G0600001637.01.T01.cds422534"/>
    <property type="gene ID" value="TuG1812G0600001637.01"/>
</dbReference>
<dbReference type="Proteomes" id="UP000015106">
    <property type="component" value="Chromosome 6"/>
</dbReference>
<reference evidence="1" key="2">
    <citation type="submission" date="2018-03" db="EMBL/GenBank/DDBJ databases">
        <title>The Triticum urartu genome reveals the dynamic nature of wheat genome evolution.</title>
        <authorList>
            <person name="Ling H."/>
            <person name="Ma B."/>
            <person name="Shi X."/>
            <person name="Liu H."/>
            <person name="Dong L."/>
            <person name="Sun H."/>
            <person name="Cao Y."/>
            <person name="Gao Q."/>
            <person name="Zheng S."/>
            <person name="Li Y."/>
            <person name="Yu Y."/>
            <person name="Du H."/>
            <person name="Qi M."/>
            <person name="Li Y."/>
            <person name="Yu H."/>
            <person name="Cui Y."/>
            <person name="Wang N."/>
            <person name="Chen C."/>
            <person name="Wu H."/>
            <person name="Zhao Y."/>
            <person name="Zhang J."/>
            <person name="Li Y."/>
            <person name="Zhou W."/>
            <person name="Zhang B."/>
            <person name="Hu W."/>
            <person name="Eijk M."/>
            <person name="Tang J."/>
            <person name="Witsenboer H."/>
            <person name="Zhao S."/>
            <person name="Li Z."/>
            <person name="Zhang A."/>
            <person name="Wang D."/>
            <person name="Liang C."/>
        </authorList>
    </citation>
    <scope>NUCLEOTIDE SEQUENCE [LARGE SCALE GENOMIC DNA]</scope>
    <source>
        <strain evidence="1">cv. G1812</strain>
    </source>
</reference>
<name>A0A8R7UU12_TRIUA</name>
<evidence type="ECO:0000313" key="2">
    <source>
        <dbReference type="Proteomes" id="UP000015106"/>
    </source>
</evidence>
<reference evidence="2" key="1">
    <citation type="journal article" date="2013" name="Nature">
        <title>Draft genome of the wheat A-genome progenitor Triticum urartu.</title>
        <authorList>
            <person name="Ling H.Q."/>
            <person name="Zhao S."/>
            <person name="Liu D."/>
            <person name="Wang J."/>
            <person name="Sun H."/>
            <person name="Zhang C."/>
            <person name="Fan H."/>
            <person name="Li D."/>
            <person name="Dong L."/>
            <person name="Tao Y."/>
            <person name="Gao C."/>
            <person name="Wu H."/>
            <person name="Li Y."/>
            <person name="Cui Y."/>
            <person name="Guo X."/>
            <person name="Zheng S."/>
            <person name="Wang B."/>
            <person name="Yu K."/>
            <person name="Liang Q."/>
            <person name="Yang W."/>
            <person name="Lou X."/>
            <person name="Chen J."/>
            <person name="Feng M."/>
            <person name="Jian J."/>
            <person name="Zhang X."/>
            <person name="Luo G."/>
            <person name="Jiang Y."/>
            <person name="Liu J."/>
            <person name="Wang Z."/>
            <person name="Sha Y."/>
            <person name="Zhang B."/>
            <person name="Wu H."/>
            <person name="Tang D."/>
            <person name="Shen Q."/>
            <person name="Xue P."/>
            <person name="Zou S."/>
            <person name="Wang X."/>
            <person name="Liu X."/>
            <person name="Wang F."/>
            <person name="Yang Y."/>
            <person name="An X."/>
            <person name="Dong Z."/>
            <person name="Zhang K."/>
            <person name="Zhang X."/>
            <person name="Luo M.C."/>
            <person name="Dvorak J."/>
            <person name="Tong Y."/>
            <person name="Wang J."/>
            <person name="Yang H."/>
            <person name="Li Z."/>
            <person name="Wang D."/>
            <person name="Zhang A."/>
            <person name="Wang J."/>
        </authorList>
    </citation>
    <scope>NUCLEOTIDE SEQUENCE</scope>
    <source>
        <strain evidence="2">cv. G1812</strain>
    </source>
</reference>
<sequence length="78" mass="8795">MVIHGDGGPLLGAVARRESVLVRKETRREERKREEWGKRFPLLHGLGRHGCLCGAHNACRRAGMQAPHKGAYQFCIMM</sequence>
<dbReference type="EnsemblPlants" id="TuG1812G0600001637.01.T01">
    <property type="protein sequence ID" value="TuG1812G0600001637.01.T01.cds422534"/>
    <property type="gene ID" value="TuG1812G0600001637.01"/>
</dbReference>
<keyword evidence="2" id="KW-1185">Reference proteome</keyword>
<organism evidence="1 2">
    <name type="scientific">Triticum urartu</name>
    <name type="common">Red wild einkorn</name>
    <name type="synonym">Crithodium urartu</name>
    <dbReference type="NCBI Taxonomy" id="4572"/>
    <lineage>
        <taxon>Eukaryota</taxon>
        <taxon>Viridiplantae</taxon>
        <taxon>Streptophyta</taxon>
        <taxon>Embryophyta</taxon>
        <taxon>Tracheophyta</taxon>
        <taxon>Spermatophyta</taxon>
        <taxon>Magnoliopsida</taxon>
        <taxon>Liliopsida</taxon>
        <taxon>Poales</taxon>
        <taxon>Poaceae</taxon>
        <taxon>BOP clade</taxon>
        <taxon>Pooideae</taxon>
        <taxon>Triticodae</taxon>
        <taxon>Triticeae</taxon>
        <taxon>Triticinae</taxon>
        <taxon>Triticum</taxon>
    </lineage>
</organism>
<protein>
    <submittedName>
        <fullName evidence="1">Uncharacterized protein</fullName>
    </submittedName>
</protein>
<accession>A0A8R7UU12</accession>
<dbReference type="AlphaFoldDB" id="A0A8R7UU12"/>
<evidence type="ECO:0000313" key="1">
    <source>
        <dbReference type="EnsemblPlants" id="TuG1812G0600001637.01.T01.cds422534"/>
    </source>
</evidence>
<proteinExistence type="predicted"/>
<reference evidence="1" key="3">
    <citation type="submission" date="2022-06" db="UniProtKB">
        <authorList>
            <consortium name="EnsemblPlants"/>
        </authorList>
    </citation>
    <scope>IDENTIFICATION</scope>
</reference>